<reference evidence="3 4" key="1">
    <citation type="journal article" date="2016" name="Nat. Commun.">
        <title>Thousands of microbial genomes shed light on interconnected biogeochemical processes in an aquifer system.</title>
        <authorList>
            <person name="Anantharaman K."/>
            <person name="Brown C.T."/>
            <person name="Hug L.A."/>
            <person name="Sharon I."/>
            <person name="Castelle C.J."/>
            <person name="Probst A.J."/>
            <person name="Thomas B.C."/>
            <person name="Singh A."/>
            <person name="Wilkins M.J."/>
            <person name="Karaoz U."/>
            <person name="Brodie E.L."/>
            <person name="Williams K.H."/>
            <person name="Hubbard S.S."/>
            <person name="Banfield J.F."/>
        </authorList>
    </citation>
    <scope>NUCLEOTIDE SEQUENCE [LARGE SCALE GENOMIC DNA]</scope>
</reference>
<sequence>MSNNKRPVSFYSFHLLPIVIIAVIVIGSFVVIGKSSKSDDVLGKKESTEGKENNDNDKEKSSKSKNNKENDKDTSQEQKSQKQEEKENNKETGLNKKNEGNLNDKLEEVVENEEEAGNVEVSKQLEQTAQVIEQDQQEVEETVDELEKRPKWQTLLFGTDYKNLGALRSQLVRNRNTIRKLTRSLDTLESSESEGLVQGQIYDLEASQLEIKEIIEKNESQFSILGWIFRFLSGYNSGGGDDTGESSESTEATPSF</sequence>
<evidence type="ECO:0000256" key="2">
    <source>
        <dbReference type="SAM" id="Phobius"/>
    </source>
</evidence>
<feature type="region of interest" description="Disordered" evidence="1">
    <location>
        <begin position="37"/>
        <end position="104"/>
    </location>
</feature>
<evidence type="ECO:0000313" key="3">
    <source>
        <dbReference type="EMBL" id="OGC51918.1"/>
    </source>
</evidence>
<name>A0A1F4V430_UNCKA</name>
<keyword evidence="2" id="KW-0472">Membrane</keyword>
<keyword evidence="2" id="KW-1133">Transmembrane helix</keyword>
<dbReference type="AlphaFoldDB" id="A0A1F4V430"/>
<feature type="transmembrane region" description="Helical" evidence="2">
    <location>
        <begin position="12"/>
        <end position="32"/>
    </location>
</feature>
<accession>A0A1F4V430</accession>
<dbReference type="Proteomes" id="UP000177371">
    <property type="component" value="Unassembled WGS sequence"/>
</dbReference>
<evidence type="ECO:0000313" key="4">
    <source>
        <dbReference type="Proteomes" id="UP000177371"/>
    </source>
</evidence>
<gene>
    <name evidence="3" type="ORF">A2W32_01350</name>
</gene>
<proteinExistence type="predicted"/>
<keyword evidence="2" id="KW-0812">Transmembrane</keyword>
<dbReference type="EMBL" id="MEUT01000008">
    <property type="protein sequence ID" value="OGC51918.1"/>
    <property type="molecule type" value="Genomic_DNA"/>
</dbReference>
<evidence type="ECO:0000256" key="1">
    <source>
        <dbReference type="SAM" id="MobiDB-lite"/>
    </source>
</evidence>
<comment type="caution">
    <text evidence="3">The sequence shown here is derived from an EMBL/GenBank/DDBJ whole genome shotgun (WGS) entry which is preliminary data.</text>
</comment>
<organism evidence="3 4">
    <name type="scientific">candidate division WWE3 bacterium RBG_16_37_10</name>
    <dbReference type="NCBI Taxonomy" id="1802610"/>
    <lineage>
        <taxon>Bacteria</taxon>
        <taxon>Katanobacteria</taxon>
    </lineage>
</organism>
<protein>
    <submittedName>
        <fullName evidence="3">Uncharacterized protein</fullName>
    </submittedName>
</protein>